<dbReference type="EMBL" id="GEDG01033942">
    <property type="protein sequence ID" value="JAP09998.1"/>
    <property type="molecule type" value="Transcribed_RNA"/>
</dbReference>
<sequence length="60" mass="7174">MVVTFIKHLNYTRHRKNTLATCPSISIFRWEFIIIRILQKNIKFELTMMNPEDSTSDMSL</sequence>
<organism evidence="1">
    <name type="scientific">Solanum chacoense</name>
    <name type="common">Chaco potato</name>
    <dbReference type="NCBI Taxonomy" id="4108"/>
    <lineage>
        <taxon>Eukaryota</taxon>
        <taxon>Viridiplantae</taxon>
        <taxon>Streptophyta</taxon>
        <taxon>Embryophyta</taxon>
        <taxon>Tracheophyta</taxon>
        <taxon>Spermatophyta</taxon>
        <taxon>Magnoliopsida</taxon>
        <taxon>eudicotyledons</taxon>
        <taxon>Gunneridae</taxon>
        <taxon>Pentapetalae</taxon>
        <taxon>asterids</taxon>
        <taxon>lamiids</taxon>
        <taxon>Solanales</taxon>
        <taxon>Solanaceae</taxon>
        <taxon>Solanoideae</taxon>
        <taxon>Solaneae</taxon>
        <taxon>Solanum</taxon>
    </lineage>
</organism>
<protein>
    <submittedName>
        <fullName evidence="1">Putative ovule protein</fullName>
    </submittedName>
</protein>
<evidence type="ECO:0000313" key="1">
    <source>
        <dbReference type="EMBL" id="JAP09998.1"/>
    </source>
</evidence>
<dbReference type="AlphaFoldDB" id="A0A0V0GPR4"/>
<accession>A0A0V0GPR4</accession>
<reference evidence="1" key="1">
    <citation type="submission" date="2015-12" db="EMBL/GenBank/DDBJ databases">
        <title>Gene expression during late stages of embryo sac development: a critical building block for successful pollen-pistil interactions.</title>
        <authorList>
            <person name="Liu Y."/>
            <person name="Joly V."/>
            <person name="Sabar M."/>
            <person name="Matton D.P."/>
        </authorList>
    </citation>
    <scope>NUCLEOTIDE SEQUENCE</scope>
</reference>
<name>A0A0V0GPR4_SOLCH</name>
<proteinExistence type="predicted"/>